<proteinExistence type="inferred from homology"/>
<dbReference type="SMART" id="SM00220">
    <property type="entry name" value="S_TKc"/>
    <property type="match status" value="1"/>
</dbReference>
<dbReference type="GO" id="GO:0016592">
    <property type="term" value="C:mediator complex"/>
    <property type="evidence" value="ECO:0000318"/>
    <property type="project" value="GO_Central"/>
</dbReference>
<dbReference type="InterPro" id="IPR011009">
    <property type="entry name" value="Kinase-like_dom_sf"/>
</dbReference>
<dbReference type="PROSITE" id="PS00107">
    <property type="entry name" value="PROTEIN_KINASE_ATP"/>
    <property type="match status" value="1"/>
</dbReference>
<dbReference type="GO" id="GO:0005524">
    <property type="term" value="F:ATP binding"/>
    <property type="evidence" value="ECO:0007669"/>
    <property type="project" value="UniProtKB-UniRule"/>
</dbReference>
<dbReference type="SUPFAM" id="SSF56112">
    <property type="entry name" value="Protein kinase-like (PK-like)"/>
    <property type="match status" value="1"/>
</dbReference>
<comment type="similarity">
    <text evidence="1">Belongs to the protein kinase superfamily. CMGC Ser/Thr protein kinase family. CDC2/CDKX subfamily.</text>
</comment>
<evidence type="ECO:0000256" key="4">
    <source>
        <dbReference type="ARBA" id="ARBA00022679"/>
    </source>
</evidence>
<evidence type="ECO:0000313" key="15">
    <source>
        <dbReference type="EMBL" id="KMZ59472.1"/>
    </source>
</evidence>
<keyword evidence="5 11" id="KW-0547">Nucleotide-binding</keyword>
<evidence type="ECO:0000313" key="16">
    <source>
        <dbReference type="Proteomes" id="UP000036987"/>
    </source>
</evidence>
<evidence type="ECO:0000259" key="14">
    <source>
        <dbReference type="PROSITE" id="PS50011"/>
    </source>
</evidence>
<dbReference type="InterPro" id="IPR017441">
    <property type="entry name" value="Protein_kinase_ATP_BS"/>
</dbReference>
<keyword evidence="7 11" id="KW-0067">ATP-binding</keyword>
<dbReference type="OrthoDB" id="6284126at2759"/>
<dbReference type="EMBL" id="LFYR01001785">
    <property type="protein sequence ID" value="KMZ59472.1"/>
    <property type="molecule type" value="Genomic_DNA"/>
</dbReference>
<comment type="catalytic activity">
    <reaction evidence="10">
        <text>[DNA-directed RNA polymerase] + ATP = phospho-[DNA-directed RNA polymerase] + ADP + H(+)</text>
        <dbReference type="Rhea" id="RHEA:10216"/>
        <dbReference type="Rhea" id="RHEA-COMP:11321"/>
        <dbReference type="Rhea" id="RHEA-COMP:11322"/>
        <dbReference type="ChEBI" id="CHEBI:15378"/>
        <dbReference type="ChEBI" id="CHEBI:30616"/>
        <dbReference type="ChEBI" id="CHEBI:43176"/>
        <dbReference type="ChEBI" id="CHEBI:68546"/>
        <dbReference type="ChEBI" id="CHEBI:456216"/>
        <dbReference type="EC" id="2.7.11.23"/>
    </reaction>
</comment>
<dbReference type="InterPro" id="IPR008271">
    <property type="entry name" value="Ser/Thr_kinase_AS"/>
</dbReference>
<keyword evidence="6 15" id="KW-0418">Kinase</keyword>
<feature type="domain" description="Protein kinase" evidence="14">
    <location>
        <begin position="20"/>
        <end position="330"/>
    </location>
</feature>
<dbReference type="GO" id="GO:0008353">
    <property type="term" value="F:RNA polymerase II CTD heptapeptide repeat kinase activity"/>
    <property type="evidence" value="ECO:0007669"/>
    <property type="project" value="UniProtKB-EC"/>
</dbReference>
<dbReference type="CDD" id="cd07842">
    <property type="entry name" value="STKc_CDK8_like"/>
    <property type="match status" value="1"/>
</dbReference>
<comment type="catalytic activity">
    <reaction evidence="8">
        <text>L-threonyl-[protein] + ATP = O-phospho-L-threonyl-[protein] + ADP + H(+)</text>
        <dbReference type="Rhea" id="RHEA:46608"/>
        <dbReference type="Rhea" id="RHEA-COMP:11060"/>
        <dbReference type="Rhea" id="RHEA-COMP:11605"/>
        <dbReference type="ChEBI" id="CHEBI:15378"/>
        <dbReference type="ChEBI" id="CHEBI:30013"/>
        <dbReference type="ChEBI" id="CHEBI:30616"/>
        <dbReference type="ChEBI" id="CHEBI:61977"/>
        <dbReference type="ChEBI" id="CHEBI:456216"/>
        <dbReference type="EC" id="2.7.11.22"/>
    </reaction>
</comment>
<evidence type="ECO:0000256" key="5">
    <source>
        <dbReference type="ARBA" id="ARBA00022741"/>
    </source>
</evidence>
<keyword evidence="2 12" id="KW-0723">Serine/threonine-protein kinase</keyword>
<evidence type="ECO:0000256" key="7">
    <source>
        <dbReference type="ARBA" id="ARBA00022840"/>
    </source>
</evidence>
<evidence type="ECO:0000256" key="11">
    <source>
        <dbReference type="PROSITE-ProRule" id="PRU10141"/>
    </source>
</evidence>
<evidence type="ECO:0000256" key="10">
    <source>
        <dbReference type="ARBA" id="ARBA00049280"/>
    </source>
</evidence>
<protein>
    <submittedName>
        <fullName evidence="15">Cyclin-dependent kinase E-1</fullName>
    </submittedName>
</protein>
<dbReference type="InterPro" id="IPR000719">
    <property type="entry name" value="Prot_kinase_dom"/>
</dbReference>
<dbReference type="PROSITE" id="PS50011">
    <property type="entry name" value="PROTEIN_KINASE_DOM"/>
    <property type="match status" value="1"/>
</dbReference>
<dbReference type="InterPro" id="IPR050108">
    <property type="entry name" value="CDK"/>
</dbReference>
<dbReference type="FunFam" id="1.10.510.10:FF:000374">
    <property type="entry name" value="Putative cyclin-dependent kinase E-1"/>
    <property type="match status" value="1"/>
</dbReference>
<evidence type="ECO:0000256" key="12">
    <source>
        <dbReference type="RuleBase" id="RU000304"/>
    </source>
</evidence>
<evidence type="ECO:0000256" key="13">
    <source>
        <dbReference type="SAM" id="MobiDB-lite"/>
    </source>
</evidence>
<dbReference type="Gene3D" id="3.30.200.20">
    <property type="entry name" value="Phosphorylase Kinase, domain 1"/>
    <property type="match status" value="1"/>
</dbReference>
<evidence type="ECO:0000256" key="8">
    <source>
        <dbReference type="ARBA" id="ARBA00047811"/>
    </source>
</evidence>
<dbReference type="PANTHER" id="PTHR24056">
    <property type="entry name" value="CELL DIVISION PROTEIN KINASE"/>
    <property type="match status" value="1"/>
</dbReference>
<sequence length="474" mass="52737">MGDRSAAGGGSNRPAWLQQYDLLGKIGEGTYGLVFLARSKLQSNLDKSIAIKKFKQSKDGDGVSPTAIREIMLLREISNENVVKLVNVHINHADMSLYLAFDYAEHDLYEVIRHHRERVNQSINQYTVKSLLWQLLNGLNYLHSNWIIHRDLKPSNILVMGDGDEQGVVKIADFGLARVYQAPLKPLSENGVVVTIWYRAPELLLGAKHYTSAVDMWAVGCIFAELLTLRPLFQGIEVKANPNPFQLDQLDKIFKVLGHPTQEKWPTLVHLPHWQSDQQHIQGHKYDSPGLHSYVNLPPKSVGYSLLSKMLEYDPRKRITASQALEHEYFRTDPLPGRNSLVSCQPGEKTVNYPARPVDVTTDFEGTTNVQPHPMSSGHAMANNASAASLVSTRPVARSQLPLVGMPRLPNLHGGISGYNIPPHGPGMAGLNPTNIPIQRGGGQAHSQQQLRRKDSGSGIQNSGYTLQQKSRRF</sequence>
<keyword evidence="3" id="KW-0597">Phosphoprotein</keyword>
<dbReference type="GO" id="GO:0005634">
    <property type="term" value="C:nucleus"/>
    <property type="evidence" value="ECO:0000318"/>
    <property type="project" value="GO_Central"/>
</dbReference>
<reference evidence="16" key="1">
    <citation type="journal article" date="2016" name="Nature">
        <title>The genome of the seagrass Zostera marina reveals angiosperm adaptation to the sea.</title>
        <authorList>
            <person name="Olsen J.L."/>
            <person name="Rouze P."/>
            <person name="Verhelst B."/>
            <person name="Lin Y.-C."/>
            <person name="Bayer T."/>
            <person name="Collen J."/>
            <person name="Dattolo E."/>
            <person name="De Paoli E."/>
            <person name="Dittami S."/>
            <person name="Maumus F."/>
            <person name="Michel G."/>
            <person name="Kersting A."/>
            <person name="Lauritano C."/>
            <person name="Lohaus R."/>
            <person name="Toepel M."/>
            <person name="Tonon T."/>
            <person name="Vanneste K."/>
            <person name="Amirebrahimi M."/>
            <person name="Brakel J."/>
            <person name="Bostroem C."/>
            <person name="Chovatia M."/>
            <person name="Grimwood J."/>
            <person name="Jenkins J.W."/>
            <person name="Jueterbock A."/>
            <person name="Mraz A."/>
            <person name="Stam W.T."/>
            <person name="Tice H."/>
            <person name="Bornberg-Bauer E."/>
            <person name="Green P.J."/>
            <person name="Pearson G.A."/>
            <person name="Procaccini G."/>
            <person name="Duarte C.M."/>
            <person name="Schmutz J."/>
            <person name="Reusch T.B.H."/>
            <person name="Van de Peer Y."/>
        </authorList>
    </citation>
    <scope>NUCLEOTIDE SEQUENCE [LARGE SCALE GENOMIC DNA]</scope>
    <source>
        <strain evidence="16">cv. Finnish</strain>
    </source>
</reference>
<feature type="compositionally biased region" description="Polar residues" evidence="13">
    <location>
        <begin position="458"/>
        <end position="474"/>
    </location>
</feature>
<feature type="binding site" evidence="11">
    <location>
        <position position="53"/>
    </location>
    <ligand>
        <name>ATP</name>
        <dbReference type="ChEBI" id="CHEBI:30616"/>
    </ligand>
</feature>
<name>A0A0K9NTT1_ZOSMR</name>
<dbReference type="OMA" id="YFKNGGP"/>
<comment type="caution">
    <text evidence="15">The sequence shown here is derived from an EMBL/GenBank/DDBJ whole genome shotgun (WGS) entry which is preliminary data.</text>
</comment>
<keyword evidence="4" id="KW-0808">Transferase</keyword>
<dbReference type="GO" id="GO:0004674">
    <property type="term" value="F:protein serine/threonine kinase activity"/>
    <property type="evidence" value="ECO:0000318"/>
    <property type="project" value="GO_Central"/>
</dbReference>
<organism evidence="15 16">
    <name type="scientific">Zostera marina</name>
    <name type="common">Eelgrass</name>
    <dbReference type="NCBI Taxonomy" id="29655"/>
    <lineage>
        <taxon>Eukaryota</taxon>
        <taxon>Viridiplantae</taxon>
        <taxon>Streptophyta</taxon>
        <taxon>Embryophyta</taxon>
        <taxon>Tracheophyta</taxon>
        <taxon>Spermatophyta</taxon>
        <taxon>Magnoliopsida</taxon>
        <taxon>Liliopsida</taxon>
        <taxon>Zosteraceae</taxon>
        <taxon>Zostera</taxon>
    </lineage>
</organism>
<dbReference type="Pfam" id="PF00069">
    <property type="entry name" value="Pkinase"/>
    <property type="match status" value="1"/>
</dbReference>
<accession>A0A0K9NTT1</accession>
<dbReference type="GO" id="GO:0004693">
    <property type="term" value="F:cyclin-dependent protein serine/threonine kinase activity"/>
    <property type="evidence" value="ECO:0007669"/>
    <property type="project" value="UniProtKB-EC"/>
</dbReference>
<comment type="catalytic activity">
    <reaction evidence="9">
        <text>L-seryl-[protein] + ATP = O-phospho-L-seryl-[protein] + ADP + H(+)</text>
        <dbReference type="Rhea" id="RHEA:17989"/>
        <dbReference type="Rhea" id="RHEA-COMP:9863"/>
        <dbReference type="Rhea" id="RHEA-COMP:11604"/>
        <dbReference type="ChEBI" id="CHEBI:15378"/>
        <dbReference type="ChEBI" id="CHEBI:29999"/>
        <dbReference type="ChEBI" id="CHEBI:30616"/>
        <dbReference type="ChEBI" id="CHEBI:83421"/>
        <dbReference type="ChEBI" id="CHEBI:456216"/>
        <dbReference type="EC" id="2.7.11.22"/>
    </reaction>
</comment>
<gene>
    <name evidence="15" type="ORF">ZOSMA_68G00580</name>
</gene>
<evidence type="ECO:0000256" key="1">
    <source>
        <dbReference type="ARBA" id="ARBA00006485"/>
    </source>
</evidence>
<dbReference type="Gene3D" id="1.10.510.10">
    <property type="entry name" value="Transferase(Phosphotransferase) domain 1"/>
    <property type="match status" value="1"/>
</dbReference>
<evidence type="ECO:0000256" key="9">
    <source>
        <dbReference type="ARBA" id="ARBA00048367"/>
    </source>
</evidence>
<evidence type="ECO:0000256" key="3">
    <source>
        <dbReference type="ARBA" id="ARBA00022553"/>
    </source>
</evidence>
<dbReference type="PROSITE" id="PS00108">
    <property type="entry name" value="PROTEIN_KINASE_ST"/>
    <property type="match status" value="1"/>
</dbReference>
<evidence type="ECO:0000256" key="6">
    <source>
        <dbReference type="ARBA" id="ARBA00022777"/>
    </source>
</evidence>
<dbReference type="AlphaFoldDB" id="A0A0K9NTT1"/>
<keyword evidence="16" id="KW-1185">Reference proteome</keyword>
<evidence type="ECO:0000256" key="2">
    <source>
        <dbReference type="ARBA" id="ARBA00022527"/>
    </source>
</evidence>
<feature type="region of interest" description="Disordered" evidence="13">
    <location>
        <begin position="435"/>
        <end position="474"/>
    </location>
</feature>
<dbReference type="Proteomes" id="UP000036987">
    <property type="component" value="Unassembled WGS sequence"/>
</dbReference>
<dbReference type="STRING" id="29655.A0A0K9NTT1"/>
<dbReference type="PANTHER" id="PTHR24056:SF495">
    <property type="entry name" value="CYCLIN-DEPENDENT KINASE 8-RELATED"/>
    <property type="match status" value="1"/>
</dbReference>